<dbReference type="EMBL" id="JAWDJR010000007">
    <property type="protein sequence ID" value="KAK9971964.1"/>
    <property type="molecule type" value="Genomic_DNA"/>
</dbReference>
<dbReference type="GO" id="GO:0005737">
    <property type="term" value="C:cytoplasm"/>
    <property type="evidence" value="ECO:0007669"/>
    <property type="project" value="TreeGrafter"/>
</dbReference>
<dbReference type="SUPFAM" id="SSF55729">
    <property type="entry name" value="Acyl-CoA N-acyltransferases (Nat)"/>
    <property type="match status" value="1"/>
</dbReference>
<dbReference type="GO" id="GO:0005634">
    <property type="term" value="C:nucleus"/>
    <property type="evidence" value="ECO:0007669"/>
    <property type="project" value="TreeGrafter"/>
</dbReference>
<dbReference type="GO" id="GO:0045732">
    <property type="term" value="P:positive regulation of protein catabolic process"/>
    <property type="evidence" value="ECO:0007669"/>
    <property type="project" value="TreeGrafter"/>
</dbReference>
<name>A0AAW2AEB2_CULAL</name>
<evidence type="ECO:0000256" key="1">
    <source>
        <dbReference type="ARBA" id="ARBA00008796"/>
    </source>
</evidence>
<dbReference type="InterPro" id="IPR016181">
    <property type="entry name" value="Acyl_CoA_acyltransferase"/>
</dbReference>
<dbReference type="PANTHER" id="PTHR10279">
    <property type="entry name" value="ORNITHINE DECARBOXYLASE ANTIZYME"/>
    <property type="match status" value="1"/>
</dbReference>
<dbReference type="FunFam" id="3.40.630.60:FF:000001">
    <property type="entry name" value="Ornithine decarboxylase antizyme 1"/>
    <property type="match status" value="1"/>
</dbReference>
<gene>
    <name evidence="4" type="ORF">ABG768_025302</name>
</gene>
<reference evidence="4 5" key="1">
    <citation type="submission" date="2024-05" db="EMBL/GenBank/DDBJ databases">
        <title>A high-quality chromosomal-level genome assembly of Topmouth culter (Culter alburnus).</title>
        <authorList>
            <person name="Zhao H."/>
        </authorList>
    </citation>
    <scope>NUCLEOTIDE SEQUENCE [LARGE SCALE GENOMIC DNA]</scope>
    <source>
        <strain evidence="4">CATC2023</strain>
        <tissue evidence="4">Muscle</tissue>
    </source>
</reference>
<keyword evidence="3" id="KW-0688">Ribosomal frameshifting</keyword>
<keyword evidence="5" id="KW-1185">Reference proteome</keyword>
<dbReference type="GO" id="GO:0008073">
    <property type="term" value="F:ornithine decarboxylase inhibitor activity"/>
    <property type="evidence" value="ECO:0007669"/>
    <property type="project" value="InterPro"/>
</dbReference>
<dbReference type="PANTHER" id="PTHR10279:SF6">
    <property type="entry name" value="ORNITHINE DECARBOXYLASE ANTIZYME 2"/>
    <property type="match status" value="1"/>
</dbReference>
<evidence type="ECO:0000313" key="5">
    <source>
        <dbReference type="Proteomes" id="UP001479290"/>
    </source>
</evidence>
<dbReference type="AlphaFoldDB" id="A0AAW2AEB2"/>
<dbReference type="InterPro" id="IPR002993">
    <property type="entry name" value="ODC_AZ"/>
</dbReference>
<comment type="subunit">
    <text evidence="2">Interacts with ODC1 and thereby sterically blocks ODC homodimerization.</text>
</comment>
<dbReference type="Proteomes" id="UP001479290">
    <property type="component" value="Unassembled WGS sequence"/>
</dbReference>
<dbReference type="Gene3D" id="3.40.630.60">
    <property type="match status" value="1"/>
</dbReference>
<evidence type="ECO:0008006" key="6">
    <source>
        <dbReference type="Google" id="ProtNLM"/>
    </source>
</evidence>
<evidence type="ECO:0000256" key="2">
    <source>
        <dbReference type="ARBA" id="ARBA00011836"/>
    </source>
</evidence>
<protein>
    <recommendedName>
        <fullName evidence="6">Ornithine decarboxylase antizyme 2b</fullName>
    </recommendedName>
</protein>
<dbReference type="GO" id="GO:0075523">
    <property type="term" value="P:viral translational frameshifting"/>
    <property type="evidence" value="ECO:0007669"/>
    <property type="project" value="UniProtKB-KW"/>
</dbReference>
<dbReference type="InterPro" id="IPR038581">
    <property type="entry name" value="ODC_AZ_sf"/>
</dbReference>
<proteinExistence type="inferred from homology"/>
<organism evidence="4 5">
    <name type="scientific">Culter alburnus</name>
    <name type="common">Topmouth culter</name>
    <dbReference type="NCBI Taxonomy" id="194366"/>
    <lineage>
        <taxon>Eukaryota</taxon>
        <taxon>Metazoa</taxon>
        <taxon>Chordata</taxon>
        <taxon>Craniata</taxon>
        <taxon>Vertebrata</taxon>
        <taxon>Euteleostomi</taxon>
        <taxon>Actinopterygii</taxon>
        <taxon>Neopterygii</taxon>
        <taxon>Teleostei</taxon>
        <taxon>Ostariophysi</taxon>
        <taxon>Cypriniformes</taxon>
        <taxon>Xenocyprididae</taxon>
        <taxon>Xenocypridinae</taxon>
        <taxon>Culter</taxon>
    </lineage>
</organism>
<comment type="caution">
    <text evidence="4">The sequence shown here is derived from an EMBL/GenBank/DDBJ whole genome shotgun (WGS) entry which is preliminary data.</text>
</comment>
<evidence type="ECO:0000256" key="3">
    <source>
        <dbReference type="ARBA" id="ARBA00022758"/>
    </source>
</evidence>
<accession>A0AAW2AEB2</accession>
<comment type="similarity">
    <text evidence="1">Belongs to the ODC antizyme family.</text>
</comment>
<sequence>MINTQASAALLDSACVLRWVRRQAPGPQWNTAGQDMSRDLTQDVLLYKDGKLTVKQVTLLDRDSSILLFQYQLSEQLSWSMQTVLSGHSLFVGLPNGELLKGTKEGLTAVLEFAEEKLKISHVFVWFMKNRPDKLPLTRTFCYLGFELVKPDHLIASIAGDLRLMVYDIQQTHSSEE</sequence>
<evidence type="ECO:0000313" key="4">
    <source>
        <dbReference type="EMBL" id="KAK9971964.1"/>
    </source>
</evidence>
<dbReference type="Pfam" id="PF02100">
    <property type="entry name" value="ODC_AZ"/>
    <property type="match status" value="1"/>
</dbReference>